<feature type="region of interest" description="Disordered" evidence="3">
    <location>
        <begin position="61"/>
        <end position="108"/>
    </location>
</feature>
<evidence type="ECO:0000313" key="6">
    <source>
        <dbReference type="Proteomes" id="UP000694565"/>
    </source>
</evidence>
<feature type="region of interest" description="Disordered" evidence="3">
    <location>
        <begin position="650"/>
        <end position="684"/>
    </location>
</feature>
<feature type="region of interest" description="Disordered" evidence="3">
    <location>
        <begin position="567"/>
        <end position="589"/>
    </location>
</feature>
<dbReference type="GeneTree" id="ENSGT01030000234607"/>
<evidence type="ECO:0000256" key="1">
    <source>
        <dbReference type="ARBA" id="ARBA00004173"/>
    </source>
</evidence>
<dbReference type="GeneID" id="117743646"/>
<comment type="subcellular location">
    <subcellularLocation>
        <location evidence="1">Mitochondrion</location>
    </subcellularLocation>
</comment>
<proteinExistence type="predicted"/>
<keyword evidence="2" id="KW-0496">Mitochondrion</keyword>
<dbReference type="Pfam" id="PF06743">
    <property type="entry name" value="FAST_1"/>
    <property type="match status" value="1"/>
</dbReference>
<dbReference type="GO" id="GO:0003723">
    <property type="term" value="F:RNA binding"/>
    <property type="evidence" value="ECO:0007669"/>
    <property type="project" value="TreeGrafter"/>
</dbReference>
<reference evidence="5" key="2">
    <citation type="submission" date="2025-09" db="UniProtKB">
        <authorList>
            <consortium name="Ensembl"/>
        </authorList>
    </citation>
    <scope>IDENTIFICATION</scope>
</reference>
<dbReference type="SMART" id="SM00952">
    <property type="entry name" value="RAP"/>
    <property type="match status" value="1"/>
</dbReference>
<dbReference type="InterPro" id="IPR050870">
    <property type="entry name" value="FAST_kinase"/>
</dbReference>
<feature type="compositionally biased region" description="Basic and acidic residues" evidence="3">
    <location>
        <begin position="64"/>
        <end position="73"/>
    </location>
</feature>
<sequence length="684" mass="76386">MSARVSEEVVRWGLRFFLSAKAIKAASFPSQQLAHIWGPGRSQTCLLDRSPVGSVRFYSPGGVHSEDVEDKKHFSSPVGDSSLPAETQSDEAGSGQTQKTSPFLDRLQPCGSPSDVLDLTLQYPPSVRQVSNCLTHMWSTTKKMSDEQRRFELQLMFEHPAFDKFLQKAMKRVGHMRSEDLAYSLLGMVKLGIPQGSRVVQTFLRTCQENLNDFDEKGLSILASCLEQMEGSTNVGALKEGMRLVVETRLPRIKNVIALQTMMRLLGKDAPLDLKRKIEGKALSMRGQFSLPNSQYMISIMATMGFYSKPLLDVCSKTIRENLNGIPFNRLYTVLHSCRELHYRDLDLLTDISEYVASILDIWTKKQVVLFLSVFESLAFCPAALMEAFGKKVIANPDALTLKDLLCVLKVYSSLNYDLQHQRQQFLESLSRALESYLPKMSGFELLKAVYHLCLLGHFPSAPLEQLLQSSTLEKFNSTAPRFLPNQERMFQTVNLCLGLERPPLPGLVAVPPSLLGDPVPSSLPVNPWLSQGLQSVLADQADTTLQEMVVVENFYLIDGVITRPPPSQTSVTEASRCAGEERPPAESSQRIAVICTPHSGFCVGTSNPRGPLAVKIRHLKILGYDPVLVTEQELQSEEKRTDFFQGGIFPEHLSSDAQPKWSNGDLEDGRQEPHRVQWSQPVQ</sequence>
<dbReference type="AlphaFoldDB" id="A0A8C2YZF6"/>
<protein>
    <submittedName>
        <fullName evidence="5">FAST kinase domains 2</fullName>
    </submittedName>
</protein>
<dbReference type="PANTHER" id="PTHR21228">
    <property type="entry name" value="FAST LEU-RICH DOMAIN-CONTAINING"/>
    <property type="match status" value="1"/>
</dbReference>
<feature type="domain" description="RAP" evidence="4">
    <location>
        <begin position="594"/>
        <end position="648"/>
    </location>
</feature>
<reference evidence="5" key="1">
    <citation type="submission" date="2025-08" db="UniProtKB">
        <authorList>
            <consortium name="Ensembl"/>
        </authorList>
    </citation>
    <scope>IDENTIFICATION</scope>
</reference>
<dbReference type="GO" id="GO:0005759">
    <property type="term" value="C:mitochondrial matrix"/>
    <property type="evidence" value="ECO:0007669"/>
    <property type="project" value="TreeGrafter"/>
</dbReference>
<dbReference type="Ensembl" id="ENSCLMT00005009472.1">
    <property type="protein sequence ID" value="ENSCLMP00005008669.1"/>
    <property type="gene ID" value="ENSCLMG00005004962.1"/>
</dbReference>
<dbReference type="InterPro" id="IPR013584">
    <property type="entry name" value="RAP"/>
</dbReference>
<gene>
    <name evidence="5" type="primary">fastkd2</name>
</gene>
<dbReference type="RefSeq" id="XP_034407214.1">
    <property type="nucleotide sequence ID" value="XM_034551323.1"/>
</dbReference>
<dbReference type="InterPro" id="IPR010622">
    <property type="entry name" value="FAST_Leu-rich"/>
</dbReference>
<evidence type="ECO:0000313" key="5">
    <source>
        <dbReference type="Ensembl" id="ENSCLMP00005008669.1"/>
    </source>
</evidence>
<name>A0A8C2YZF6_CYCLU</name>
<dbReference type="GO" id="GO:0035770">
    <property type="term" value="C:ribonucleoprotein granule"/>
    <property type="evidence" value="ECO:0007669"/>
    <property type="project" value="TreeGrafter"/>
</dbReference>
<organism evidence="5 6">
    <name type="scientific">Cyclopterus lumpus</name>
    <name type="common">Lumpsucker</name>
    <dbReference type="NCBI Taxonomy" id="8103"/>
    <lineage>
        <taxon>Eukaryota</taxon>
        <taxon>Metazoa</taxon>
        <taxon>Chordata</taxon>
        <taxon>Craniata</taxon>
        <taxon>Vertebrata</taxon>
        <taxon>Euteleostomi</taxon>
        <taxon>Actinopterygii</taxon>
        <taxon>Neopterygii</taxon>
        <taxon>Teleostei</taxon>
        <taxon>Neoteleostei</taxon>
        <taxon>Acanthomorphata</taxon>
        <taxon>Eupercaria</taxon>
        <taxon>Perciformes</taxon>
        <taxon>Cottioidei</taxon>
        <taxon>Cottales</taxon>
        <taxon>Cyclopteridae</taxon>
        <taxon>Cyclopterus</taxon>
    </lineage>
</organism>
<accession>A0A8C2YZF6</accession>
<dbReference type="KEGG" id="clum:117743646"/>
<evidence type="ECO:0000256" key="3">
    <source>
        <dbReference type="SAM" id="MobiDB-lite"/>
    </source>
</evidence>
<dbReference type="GO" id="GO:0044528">
    <property type="term" value="P:regulation of mitochondrial mRNA stability"/>
    <property type="evidence" value="ECO:0007669"/>
    <property type="project" value="InterPro"/>
</dbReference>
<dbReference type="Proteomes" id="UP000694565">
    <property type="component" value="Unplaced"/>
</dbReference>
<evidence type="ECO:0000259" key="4">
    <source>
        <dbReference type="SMART" id="SM00952"/>
    </source>
</evidence>
<dbReference type="OrthoDB" id="9369505at2759"/>
<keyword evidence="6" id="KW-1185">Reference proteome</keyword>
<feature type="compositionally biased region" description="Polar residues" evidence="3">
    <location>
        <begin position="84"/>
        <end position="101"/>
    </location>
</feature>
<dbReference type="CTD" id="22868"/>
<dbReference type="PANTHER" id="PTHR21228:SF1">
    <property type="entry name" value="FAST KINASE DOMAIN-CONTAINING PROTEIN 2, MITOCHONDRIAL"/>
    <property type="match status" value="1"/>
</dbReference>
<dbReference type="GO" id="GO:0000963">
    <property type="term" value="P:mitochondrial RNA processing"/>
    <property type="evidence" value="ECO:0007669"/>
    <property type="project" value="TreeGrafter"/>
</dbReference>
<evidence type="ECO:0000256" key="2">
    <source>
        <dbReference type="ARBA" id="ARBA00023128"/>
    </source>
</evidence>